<reference evidence="1 2" key="1">
    <citation type="submission" date="2016-02" db="EMBL/GenBank/DDBJ databases">
        <authorList>
            <consortium name="Pathogen Informatics"/>
        </authorList>
    </citation>
    <scope>NUCLEOTIDE SEQUENCE [LARGE SCALE GENOMIC DNA]</scope>
    <source>
        <strain evidence="1 2">K173</strain>
    </source>
</reference>
<dbReference type="AlphaFoldDB" id="A0A0Y9UNH4"/>
<proteinExistence type="predicted"/>
<organism evidence="1 2">
    <name type="scientific">Plasmodium berghei</name>
    <dbReference type="NCBI Taxonomy" id="5821"/>
    <lineage>
        <taxon>Eukaryota</taxon>
        <taxon>Sar</taxon>
        <taxon>Alveolata</taxon>
        <taxon>Apicomplexa</taxon>
        <taxon>Aconoidasida</taxon>
        <taxon>Haemosporida</taxon>
        <taxon>Plasmodiidae</taxon>
        <taxon>Plasmodium</taxon>
        <taxon>Plasmodium (Vinckeia)</taxon>
    </lineage>
</organism>
<protein>
    <submittedName>
        <fullName evidence="1">Uncharacterized protein</fullName>
    </submittedName>
</protein>
<gene>
    <name evidence="1" type="ORF">PBK173_000070200</name>
</gene>
<sequence length="67" mass="7456">MTIPAELPPKGTKAGAPPPLLGALELVDPPGCRNSIKKMKIVLYQNMKTLNNWKKMKIIKLYQVIVI</sequence>
<name>A0A0Y9UNH4_PLABE</name>
<dbReference type="EMBL" id="LT160025">
    <property type="protein sequence ID" value="CXI06438.1"/>
    <property type="molecule type" value="Genomic_DNA"/>
</dbReference>
<dbReference type="Proteomes" id="UP000069549">
    <property type="component" value="Chromosome 5"/>
</dbReference>
<evidence type="ECO:0000313" key="2">
    <source>
        <dbReference type="Proteomes" id="UP000069549"/>
    </source>
</evidence>
<evidence type="ECO:0000313" key="1">
    <source>
        <dbReference type="EMBL" id="CXI06438.1"/>
    </source>
</evidence>
<accession>A0A0Y9UNH4</accession>